<dbReference type="FunFam" id="3.40.50.620:FF:000039">
    <property type="entry name" value="Probable nicotinate-nucleotide adenylyltransferase"/>
    <property type="match status" value="1"/>
</dbReference>
<dbReference type="HAMAP" id="MF_00244">
    <property type="entry name" value="NaMN_adenylyltr"/>
    <property type="match status" value="1"/>
</dbReference>
<dbReference type="RefSeq" id="WP_072965658.1">
    <property type="nucleotide sequence ID" value="NZ_FRAJ01000003.1"/>
</dbReference>
<keyword evidence="9 11" id="KW-0520">NAD</keyword>
<keyword evidence="14" id="KW-1185">Reference proteome</keyword>
<name>A0A1M6LV42_9FIRM</name>
<evidence type="ECO:0000256" key="3">
    <source>
        <dbReference type="ARBA" id="ARBA00009014"/>
    </source>
</evidence>
<dbReference type="Gene3D" id="3.40.50.620">
    <property type="entry name" value="HUPs"/>
    <property type="match status" value="1"/>
</dbReference>
<dbReference type="Pfam" id="PF01467">
    <property type="entry name" value="CTP_transf_like"/>
    <property type="match status" value="1"/>
</dbReference>
<protein>
    <recommendedName>
        <fullName evidence="11">Probable nicotinate-nucleotide adenylyltransferase</fullName>
        <ecNumber evidence="11">2.7.7.18</ecNumber>
    </recommendedName>
    <alternativeName>
        <fullName evidence="11">Deamido-NAD(+) diphosphorylase</fullName>
    </alternativeName>
    <alternativeName>
        <fullName evidence="11">Deamido-NAD(+) pyrophosphorylase</fullName>
    </alternativeName>
    <alternativeName>
        <fullName evidence="11">Nicotinate mononucleotide adenylyltransferase</fullName>
        <shortName evidence="11">NaMN adenylyltransferase</shortName>
    </alternativeName>
</protein>
<evidence type="ECO:0000256" key="10">
    <source>
        <dbReference type="ARBA" id="ARBA00048721"/>
    </source>
</evidence>
<dbReference type="PANTHER" id="PTHR39321">
    <property type="entry name" value="NICOTINATE-NUCLEOTIDE ADENYLYLTRANSFERASE-RELATED"/>
    <property type="match status" value="1"/>
</dbReference>
<keyword evidence="8 11" id="KW-0067">ATP-binding</keyword>
<keyword evidence="4 11" id="KW-0662">Pyridine nucleotide biosynthesis</keyword>
<dbReference type="PANTHER" id="PTHR39321:SF3">
    <property type="entry name" value="PHOSPHOPANTETHEINE ADENYLYLTRANSFERASE"/>
    <property type="match status" value="1"/>
</dbReference>
<dbReference type="AlphaFoldDB" id="A0A1M6LV42"/>
<evidence type="ECO:0000256" key="11">
    <source>
        <dbReference type="HAMAP-Rule" id="MF_00244"/>
    </source>
</evidence>
<sequence>MKRIGLMGGTFDPIHYGHLVLAEQVRTQFQLEKIIFIPSGIPPHKDSLTLSSAKDRYIMTLLATVTNPYFEVSEIEIKDKEISYTIKTIKKLKNIFGSDTELFFITGADALYEIDTWKSPEELLKLCSFIGATRPGFDEEKLKKKIDFYKREYSANIFITSVPALAISSTDIRDRIKEGRSVKYLLPEAVEHYIYKNKLYL</sequence>
<comment type="similarity">
    <text evidence="3 11">Belongs to the NadD family.</text>
</comment>
<evidence type="ECO:0000256" key="5">
    <source>
        <dbReference type="ARBA" id="ARBA00022679"/>
    </source>
</evidence>
<dbReference type="GO" id="GO:0004515">
    <property type="term" value="F:nicotinate-nucleotide adenylyltransferase activity"/>
    <property type="evidence" value="ECO:0007669"/>
    <property type="project" value="UniProtKB-UniRule"/>
</dbReference>
<reference evidence="13 14" key="1">
    <citation type="submission" date="2016-11" db="EMBL/GenBank/DDBJ databases">
        <authorList>
            <person name="Jaros S."/>
            <person name="Januszkiewicz K."/>
            <person name="Wedrychowicz H."/>
        </authorList>
    </citation>
    <scope>NUCLEOTIDE SEQUENCE [LARGE SCALE GENOMIC DNA]</scope>
    <source>
        <strain evidence="13 14">DSM 14501</strain>
    </source>
</reference>
<keyword evidence="5 11" id="KW-0808">Transferase</keyword>
<dbReference type="Proteomes" id="UP000184082">
    <property type="component" value="Unassembled WGS sequence"/>
</dbReference>
<comment type="pathway">
    <text evidence="2 11">Cofactor biosynthesis; NAD(+) biosynthesis; deamido-NAD(+) from nicotinate D-ribonucleotide: step 1/1.</text>
</comment>
<evidence type="ECO:0000256" key="4">
    <source>
        <dbReference type="ARBA" id="ARBA00022642"/>
    </source>
</evidence>
<dbReference type="CDD" id="cd02165">
    <property type="entry name" value="NMNAT"/>
    <property type="match status" value="1"/>
</dbReference>
<evidence type="ECO:0000256" key="6">
    <source>
        <dbReference type="ARBA" id="ARBA00022695"/>
    </source>
</evidence>
<comment type="catalytic activity">
    <reaction evidence="10 11">
        <text>nicotinate beta-D-ribonucleotide + ATP + H(+) = deamido-NAD(+) + diphosphate</text>
        <dbReference type="Rhea" id="RHEA:22860"/>
        <dbReference type="ChEBI" id="CHEBI:15378"/>
        <dbReference type="ChEBI" id="CHEBI:30616"/>
        <dbReference type="ChEBI" id="CHEBI:33019"/>
        <dbReference type="ChEBI" id="CHEBI:57502"/>
        <dbReference type="ChEBI" id="CHEBI:58437"/>
        <dbReference type="EC" id="2.7.7.18"/>
    </reaction>
</comment>
<dbReference type="NCBIfam" id="TIGR00482">
    <property type="entry name" value="nicotinate (nicotinamide) nucleotide adenylyltransferase"/>
    <property type="match status" value="1"/>
</dbReference>
<dbReference type="EC" id="2.7.7.18" evidence="11"/>
<dbReference type="GO" id="GO:0005524">
    <property type="term" value="F:ATP binding"/>
    <property type="evidence" value="ECO:0007669"/>
    <property type="project" value="UniProtKB-KW"/>
</dbReference>
<dbReference type="SUPFAM" id="SSF52374">
    <property type="entry name" value="Nucleotidylyl transferase"/>
    <property type="match status" value="1"/>
</dbReference>
<keyword evidence="6 11" id="KW-0548">Nucleotidyltransferase</keyword>
<dbReference type="InterPro" id="IPR004821">
    <property type="entry name" value="Cyt_trans-like"/>
</dbReference>
<dbReference type="InterPro" id="IPR005248">
    <property type="entry name" value="NadD/NMNAT"/>
</dbReference>
<evidence type="ECO:0000256" key="2">
    <source>
        <dbReference type="ARBA" id="ARBA00005019"/>
    </source>
</evidence>
<dbReference type="NCBIfam" id="NF000840">
    <property type="entry name" value="PRK00071.1-3"/>
    <property type="match status" value="1"/>
</dbReference>
<dbReference type="InterPro" id="IPR014729">
    <property type="entry name" value="Rossmann-like_a/b/a_fold"/>
</dbReference>
<evidence type="ECO:0000256" key="1">
    <source>
        <dbReference type="ARBA" id="ARBA00002324"/>
    </source>
</evidence>
<dbReference type="UniPathway" id="UPA00253">
    <property type="reaction ID" value="UER00332"/>
</dbReference>
<organism evidence="13 14">
    <name type="scientific">Caminicella sporogenes DSM 14501</name>
    <dbReference type="NCBI Taxonomy" id="1121266"/>
    <lineage>
        <taxon>Bacteria</taxon>
        <taxon>Bacillati</taxon>
        <taxon>Bacillota</taxon>
        <taxon>Clostridia</taxon>
        <taxon>Peptostreptococcales</taxon>
        <taxon>Caminicellaceae</taxon>
        <taxon>Caminicella</taxon>
    </lineage>
</organism>
<dbReference type="EMBL" id="FRAJ01000003">
    <property type="protein sequence ID" value="SHJ75025.1"/>
    <property type="molecule type" value="Genomic_DNA"/>
</dbReference>
<dbReference type="STRING" id="1121266.SAMN02745883_00358"/>
<evidence type="ECO:0000259" key="12">
    <source>
        <dbReference type="Pfam" id="PF01467"/>
    </source>
</evidence>
<evidence type="ECO:0000256" key="9">
    <source>
        <dbReference type="ARBA" id="ARBA00023027"/>
    </source>
</evidence>
<accession>A0A1M6LV42</accession>
<evidence type="ECO:0000313" key="14">
    <source>
        <dbReference type="Proteomes" id="UP000184082"/>
    </source>
</evidence>
<feature type="domain" description="Cytidyltransferase-like" evidence="12">
    <location>
        <begin position="6"/>
        <end position="175"/>
    </location>
</feature>
<dbReference type="NCBIfam" id="TIGR00125">
    <property type="entry name" value="cyt_tran_rel"/>
    <property type="match status" value="1"/>
</dbReference>
<evidence type="ECO:0000256" key="7">
    <source>
        <dbReference type="ARBA" id="ARBA00022741"/>
    </source>
</evidence>
<evidence type="ECO:0000313" key="13">
    <source>
        <dbReference type="EMBL" id="SHJ75025.1"/>
    </source>
</evidence>
<proteinExistence type="inferred from homology"/>
<keyword evidence="7 11" id="KW-0547">Nucleotide-binding</keyword>
<evidence type="ECO:0000256" key="8">
    <source>
        <dbReference type="ARBA" id="ARBA00022840"/>
    </source>
</evidence>
<gene>
    <name evidence="11" type="primary">nadD</name>
    <name evidence="13" type="ORF">SAMN02745883_00358</name>
</gene>
<dbReference type="GO" id="GO:0009435">
    <property type="term" value="P:NAD+ biosynthetic process"/>
    <property type="evidence" value="ECO:0007669"/>
    <property type="project" value="UniProtKB-UniRule"/>
</dbReference>
<comment type="function">
    <text evidence="1 11">Catalyzes the reversible adenylation of nicotinate mononucleotide (NaMN) to nicotinic acid adenine dinucleotide (NaAD).</text>
</comment>